<dbReference type="SUPFAM" id="SSF53271">
    <property type="entry name" value="PRTase-like"/>
    <property type="match status" value="2"/>
</dbReference>
<proteinExistence type="predicted"/>
<keyword evidence="2" id="KW-0808">Transferase</keyword>
<keyword evidence="4" id="KW-0545">Nucleotide biosynthesis</keyword>
<evidence type="ECO:0000256" key="3">
    <source>
        <dbReference type="ARBA" id="ARBA00022723"/>
    </source>
</evidence>
<dbReference type="GO" id="GO:0009156">
    <property type="term" value="P:ribonucleoside monophosphate biosynthetic process"/>
    <property type="evidence" value="ECO:0007669"/>
    <property type="project" value="InterPro"/>
</dbReference>
<dbReference type="GO" id="GO:0006164">
    <property type="term" value="P:purine nucleotide biosynthetic process"/>
    <property type="evidence" value="ECO:0007669"/>
    <property type="project" value="TreeGrafter"/>
</dbReference>
<gene>
    <name evidence="11" type="ORF">A2845_00540</name>
</gene>
<dbReference type="PROSITE" id="PS00114">
    <property type="entry name" value="PRPP_SYNTHASE"/>
    <property type="match status" value="1"/>
</dbReference>
<evidence type="ECO:0000256" key="6">
    <source>
        <dbReference type="ARBA" id="ARBA00022777"/>
    </source>
</evidence>
<evidence type="ECO:0000259" key="10">
    <source>
        <dbReference type="Pfam" id="PF13793"/>
    </source>
</evidence>
<dbReference type="Gene3D" id="3.40.50.2020">
    <property type="match status" value="2"/>
</dbReference>
<keyword evidence="7" id="KW-0067">ATP-binding</keyword>
<dbReference type="PANTHER" id="PTHR10210">
    <property type="entry name" value="RIBOSE-PHOSPHATE DIPHOSPHOKINASE FAMILY MEMBER"/>
    <property type="match status" value="1"/>
</dbReference>
<dbReference type="GO" id="GO:0016301">
    <property type="term" value="F:kinase activity"/>
    <property type="evidence" value="ECO:0007669"/>
    <property type="project" value="UniProtKB-KW"/>
</dbReference>
<dbReference type="FunFam" id="3.40.50.2020:FF:000007">
    <property type="entry name" value="Ribose-phosphate pyrophosphokinase"/>
    <property type="match status" value="1"/>
</dbReference>
<dbReference type="Proteomes" id="UP000177122">
    <property type="component" value="Unassembled WGS sequence"/>
</dbReference>
<keyword evidence="8" id="KW-0460">Magnesium</keyword>
<dbReference type="InterPro" id="IPR029057">
    <property type="entry name" value="PRTase-like"/>
</dbReference>
<evidence type="ECO:0000313" key="12">
    <source>
        <dbReference type="Proteomes" id="UP000177122"/>
    </source>
</evidence>
<keyword evidence="3" id="KW-0479">Metal-binding</keyword>
<evidence type="ECO:0000256" key="5">
    <source>
        <dbReference type="ARBA" id="ARBA00022741"/>
    </source>
</evidence>
<dbReference type="GO" id="GO:0005524">
    <property type="term" value="F:ATP binding"/>
    <property type="evidence" value="ECO:0007669"/>
    <property type="project" value="UniProtKB-KW"/>
</dbReference>
<dbReference type="GO" id="GO:0002189">
    <property type="term" value="C:ribose phosphate diphosphokinase complex"/>
    <property type="evidence" value="ECO:0007669"/>
    <property type="project" value="TreeGrafter"/>
</dbReference>
<keyword evidence="5" id="KW-0547">Nucleotide-binding</keyword>
<evidence type="ECO:0000256" key="1">
    <source>
        <dbReference type="ARBA" id="ARBA00013247"/>
    </source>
</evidence>
<accession>A0A1G2D0B0</accession>
<dbReference type="GO" id="GO:0006015">
    <property type="term" value="P:5-phosphoribose 1-diphosphate biosynthetic process"/>
    <property type="evidence" value="ECO:0007669"/>
    <property type="project" value="TreeGrafter"/>
</dbReference>
<dbReference type="InterPro" id="IPR000842">
    <property type="entry name" value="PRib_PP_synth_CS"/>
</dbReference>
<dbReference type="PANTHER" id="PTHR10210:SF32">
    <property type="entry name" value="RIBOSE-PHOSPHATE PYROPHOSPHOKINASE 2"/>
    <property type="match status" value="1"/>
</dbReference>
<dbReference type="GO" id="GO:0004749">
    <property type="term" value="F:ribose phosphate diphosphokinase activity"/>
    <property type="evidence" value="ECO:0007669"/>
    <property type="project" value="UniProtKB-EC"/>
</dbReference>
<reference evidence="11 12" key="1">
    <citation type="journal article" date="2016" name="Nat. Commun.">
        <title>Thousands of microbial genomes shed light on interconnected biogeochemical processes in an aquifer system.</title>
        <authorList>
            <person name="Anantharaman K."/>
            <person name="Brown C.T."/>
            <person name="Hug L.A."/>
            <person name="Sharon I."/>
            <person name="Castelle C.J."/>
            <person name="Probst A.J."/>
            <person name="Thomas B.C."/>
            <person name="Singh A."/>
            <person name="Wilkins M.J."/>
            <person name="Karaoz U."/>
            <person name="Brodie E.L."/>
            <person name="Williams K.H."/>
            <person name="Hubbard S.S."/>
            <person name="Banfield J.F."/>
        </authorList>
    </citation>
    <scope>NUCLEOTIDE SEQUENCE [LARGE SCALE GENOMIC DNA]</scope>
</reference>
<comment type="caution">
    <text evidence="11">The sequence shown here is derived from an EMBL/GenBank/DDBJ whole genome shotgun (WGS) entry which is preliminary data.</text>
</comment>
<dbReference type="CDD" id="cd06223">
    <property type="entry name" value="PRTases_typeI"/>
    <property type="match status" value="1"/>
</dbReference>
<dbReference type="InterPro" id="IPR005946">
    <property type="entry name" value="Rib-P_diPkinase"/>
</dbReference>
<evidence type="ECO:0000256" key="8">
    <source>
        <dbReference type="ARBA" id="ARBA00022842"/>
    </source>
</evidence>
<dbReference type="NCBIfam" id="TIGR01251">
    <property type="entry name" value="ribP_PPkin"/>
    <property type="match status" value="1"/>
</dbReference>
<feature type="domain" description="Ribose-phosphate pyrophosphokinase N-terminal" evidence="10">
    <location>
        <begin position="21"/>
        <end position="112"/>
    </location>
</feature>
<dbReference type="GO" id="GO:0005737">
    <property type="term" value="C:cytoplasm"/>
    <property type="evidence" value="ECO:0007669"/>
    <property type="project" value="TreeGrafter"/>
</dbReference>
<evidence type="ECO:0000256" key="7">
    <source>
        <dbReference type="ARBA" id="ARBA00022840"/>
    </source>
</evidence>
<dbReference type="EMBL" id="MHLI01000004">
    <property type="protein sequence ID" value="OGZ06370.1"/>
    <property type="molecule type" value="Genomic_DNA"/>
</dbReference>
<sequence length="334" mass="36792">MAYVAEPIHQSLKARGVDCGKLLTVRYDEFADGEFKAFIPESIRNTHVYFIHSFYPDINKGIWELLQVNDALRRADADSVSNVLPYFANARQDRKKPREPITAALLANLLAFQGVRRLFALDLHADQIQGFFPGPFDNLFGEKIFLPYFLAKHPEAKDIVAIAADVGGGKRVRAFARNAAEAIGLPEPIPFGIIDKDRVSANEVEGMAYGTGPSVEGKHVWISEDMIDTGGTALKAGKMLFDKGAATVTLMATHPIFSAKLDKVTGISAAEDKFAQSGMKVIVTETLPRDPLYYERNKTWLTHLPIDMLFADAIHQSTLVRGSVSGVSKARKTK</sequence>
<dbReference type="SMART" id="SM01400">
    <property type="entry name" value="Pribosyltran_N"/>
    <property type="match status" value="1"/>
</dbReference>
<keyword evidence="6" id="KW-0418">Kinase</keyword>
<organism evidence="11 12">
    <name type="scientific">Candidatus Lloydbacteria bacterium RIFCSPHIGHO2_01_FULL_49_22</name>
    <dbReference type="NCBI Taxonomy" id="1798658"/>
    <lineage>
        <taxon>Bacteria</taxon>
        <taxon>Candidatus Lloydiibacteriota</taxon>
    </lineage>
</organism>
<dbReference type="EC" id="2.7.6.1" evidence="1"/>
<dbReference type="Pfam" id="PF13793">
    <property type="entry name" value="Pribosyltran_N"/>
    <property type="match status" value="1"/>
</dbReference>
<protein>
    <recommendedName>
        <fullName evidence="1">ribose-phosphate diphosphokinase</fullName>
        <ecNumber evidence="1">2.7.6.1</ecNumber>
    </recommendedName>
</protein>
<evidence type="ECO:0000256" key="2">
    <source>
        <dbReference type="ARBA" id="ARBA00022679"/>
    </source>
</evidence>
<name>A0A1G2D0B0_9BACT</name>
<evidence type="ECO:0000256" key="4">
    <source>
        <dbReference type="ARBA" id="ARBA00022727"/>
    </source>
</evidence>
<evidence type="ECO:0000256" key="9">
    <source>
        <dbReference type="ARBA" id="ARBA00049535"/>
    </source>
</evidence>
<dbReference type="InterPro" id="IPR000836">
    <property type="entry name" value="PRTase_dom"/>
</dbReference>
<dbReference type="AlphaFoldDB" id="A0A1G2D0B0"/>
<comment type="catalytic activity">
    <reaction evidence="9">
        <text>D-ribose 5-phosphate + ATP = 5-phospho-alpha-D-ribose 1-diphosphate + AMP + H(+)</text>
        <dbReference type="Rhea" id="RHEA:15609"/>
        <dbReference type="ChEBI" id="CHEBI:15378"/>
        <dbReference type="ChEBI" id="CHEBI:30616"/>
        <dbReference type="ChEBI" id="CHEBI:58017"/>
        <dbReference type="ChEBI" id="CHEBI:78346"/>
        <dbReference type="ChEBI" id="CHEBI:456215"/>
        <dbReference type="EC" id="2.7.6.1"/>
    </reaction>
</comment>
<dbReference type="InterPro" id="IPR029099">
    <property type="entry name" value="Pribosyltran_N"/>
</dbReference>
<dbReference type="GO" id="GO:0000287">
    <property type="term" value="F:magnesium ion binding"/>
    <property type="evidence" value="ECO:0007669"/>
    <property type="project" value="InterPro"/>
</dbReference>
<evidence type="ECO:0000313" key="11">
    <source>
        <dbReference type="EMBL" id="OGZ06370.1"/>
    </source>
</evidence>
<dbReference type="Pfam" id="PF14572">
    <property type="entry name" value="Pribosyl_synth"/>
    <property type="match status" value="1"/>
</dbReference>